<keyword evidence="2" id="KW-1185">Reference proteome</keyword>
<dbReference type="RefSeq" id="WP_093669411.1">
    <property type="nucleotide sequence ID" value="NZ_FOOY01000003.1"/>
</dbReference>
<organism evidence="1 2">
    <name type="scientific">Sporolactobacillus nakayamae</name>
    <dbReference type="NCBI Taxonomy" id="269670"/>
    <lineage>
        <taxon>Bacteria</taxon>
        <taxon>Bacillati</taxon>
        <taxon>Bacillota</taxon>
        <taxon>Bacilli</taxon>
        <taxon>Bacillales</taxon>
        <taxon>Sporolactobacillaceae</taxon>
        <taxon>Sporolactobacillus</taxon>
    </lineage>
</organism>
<gene>
    <name evidence="1" type="ORF">SAMN02982927_00338</name>
</gene>
<dbReference type="Proteomes" id="UP000198752">
    <property type="component" value="Unassembled WGS sequence"/>
</dbReference>
<sequence>MSAKIKLSSVEIMINTNNQKLIDLRKYEEEHHNDLPAGPIYWAVVHEIEYLEKQNQELIN</sequence>
<evidence type="ECO:0000313" key="1">
    <source>
        <dbReference type="EMBL" id="SFF99748.1"/>
    </source>
</evidence>
<accession>A0A1I2N8E2</accession>
<name>A0A1I2N8E2_9BACL</name>
<dbReference type="EMBL" id="FOOY01000003">
    <property type="protein sequence ID" value="SFF99748.1"/>
    <property type="molecule type" value="Genomic_DNA"/>
</dbReference>
<evidence type="ECO:0000313" key="2">
    <source>
        <dbReference type="Proteomes" id="UP000198752"/>
    </source>
</evidence>
<proteinExistence type="predicted"/>
<protein>
    <submittedName>
        <fullName evidence="1">Uncharacterized protein</fullName>
    </submittedName>
</protein>
<dbReference type="AlphaFoldDB" id="A0A1I2N8E2"/>
<reference evidence="2" key="1">
    <citation type="submission" date="2016-10" db="EMBL/GenBank/DDBJ databases">
        <authorList>
            <person name="Varghese N."/>
            <person name="Submissions S."/>
        </authorList>
    </citation>
    <scope>NUCLEOTIDE SEQUENCE [LARGE SCALE GENOMIC DNA]</scope>
    <source>
        <strain evidence="2">ATCC 700379</strain>
    </source>
</reference>